<evidence type="ECO:0000256" key="2">
    <source>
        <dbReference type="ARBA" id="ARBA00023157"/>
    </source>
</evidence>
<organism evidence="5 6">
    <name type="scientific">Aerosakkonema funiforme FACHB-1375</name>
    <dbReference type="NCBI Taxonomy" id="2949571"/>
    <lineage>
        <taxon>Bacteria</taxon>
        <taxon>Bacillati</taxon>
        <taxon>Cyanobacteriota</taxon>
        <taxon>Cyanophyceae</taxon>
        <taxon>Oscillatoriophycideae</taxon>
        <taxon>Aerosakkonematales</taxon>
        <taxon>Aerosakkonemataceae</taxon>
        <taxon>Aerosakkonema</taxon>
    </lineage>
</organism>
<reference evidence="5" key="1">
    <citation type="journal article" date="2015" name="ISME J.">
        <title>Draft Genome Sequence of Streptomyces incarnatus NRRL8089, which Produces the Nucleoside Antibiotic Sinefungin.</title>
        <authorList>
            <person name="Oshima K."/>
            <person name="Hattori M."/>
            <person name="Shimizu H."/>
            <person name="Fukuda K."/>
            <person name="Nemoto M."/>
            <person name="Inagaki K."/>
            <person name="Tamura T."/>
        </authorList>
    </citation>
    <scope>NUCLEOTIDE SEQUENCE</scope>
    <source>
        <strain evidence="5">FACHB-1375</strain>
    </source>
</reference>
<dbReference type="RefSeq" id="WP_190474608.1">
    <property type="nucleotide sequence ID" value="NZ_JACJPW010000148.1"/>
</dbReference>
<evidence type="ECO:0000313" key="5">
    <source>
        <dbReference type="EMBL" id="MBD2185872.1"/>
    </source>
</evidence>
<dbReference type="InterPro" id="IPR013320">
    <property type="entry name" value="ConA-like_dom_sf"/>
</dbReference>
<feature type="domain" description="LamG-like jellyroll fold" evidence="4">
    <location>
        <begin position="695"/>
        <end position="830"/>
    </location>
</feature>
<dbReference type="EMBL" id="JACJPW010000148">
    <property type="protein sequence ID" value="MBD2185872.1"/>
    <property type="molecule type" value="Genomic_DNA"/>
</dbReference>
<dbReference type="InterPro" id="IPR006558">
    <property type="entry name" value="LamG-like"/>
</dbReference>
<comment type="caution">
    <text evidence="5">The sequence shown here is derived from an EMBL/GenBank/DDBJ whole genome shotgun (WGS) entry which is preliminary data.</text>
</comment>
<sequence length="1870" mass="211395">MQKEIPNYLPYVLKFDGQDDHIVLPEMKIDYSQGFTIEAWVFYNSFKNASRVIDFGNGPSKNNIVFGYILNGTNALVLDIKKGSTSQQIVAEKALEIGEWMHLAATVDASGNGKLYKNGQEIQAGTIQLPPNVNRSINYIARSNWVNDPYFDGKIAEVRLWKRARTAEELQNDLHRRLEGKVAGLVGYWPLNEGKGDTVSKTGKINGATWYNEIFFPTKDPFSYPQNLLSFRLNSIQIQDPFENNQEFTISLWVKPSVLNDGGWHGLIGYDKDKYRKPGLWLAPNNSGLHYDSYDEAGKRYNAPLEKFFETQERWVHITWVKQGTEYKFYRNGELFDTKPAPETVYTKSDSSYWIGKVDNFWQGEIAEVAVWNYARSPVEIKDAVYDRLFGVELGLVGYWPLNEGSGDTAKDKTARANNGIINQATWGQQYFLKPVDRILRTQQYLSLPCLNFNGKNSYVEVPAHSNPTDAVTVSVWVKSNTPNWNESGCLIEKQNAYSLHPEAGGKTLVFSIYCGGWKSLKITPEIDITQWNHYAGTFDGKLTCLYINGKFAGNMGQATQKIDASNSAFCIGKDLNSAKYFNGTVAEVQVWDRALSEKEIQKYMSANPANEPGLLGYWPLHEGAGDTATNLAKNGETGKITKATWERQVFNKLALISRDDFTAIKNEKFIKTALYFDGQNDHIVLPEMNVDYAQGFTVEAWVYYNSFKSWSRIIDFFNLPTNTDKIVFANVESTDTLALDIKRGKTEQRITADKVLETGKWMHLAATVDASGNGKLYKNGQEIKSGKMHLPESLNRTQNYIGKSHGSGDGYFDGRIAEVRVWNRARKAEELQQDMNRRLAGNETGLVGYWPLNEGSENRVFDKTSNGKHGRIDGAIWPQISESDYLQSVLSVHKHNFYIRLTDPFRRSTAQNNEEFTISFWVNPLVLNDGNFYGLMGIYVKPSLFVGPNNNALYFTIPSGNTENTVKPKKIYAEFLNNFFEAPNKWVHIAWVNRGKELNFYRNGELFATKPTPEDFHRRSIGAEFYLGIIPLVLGAQSCPETKVTKDNKNFFGQISYMSFWDRACSQEEIKANMHRRLVGNEAGLVGYWPLDEGGNIIYNRVNPGYGIGLRDFALDIWERQLFFTNEVLGEPKPLEVAEKISEEEKKTSEMQQKIAELEKQISEQKQKITELEKQNSQQAQKVTQLEQQNSQQAQKVTELEQQNSQQVQKVTQLEQPNSQQSQKVTELEQQNSAQTKKVTELEQQNSQQAQKVTELEQQNSQQAQKVTELEQQNSQQAQKVTELEQQNSQQAQKVTELEQQNSQQAQKVTELEQQNSQQSQKVTELEQQNSQQAQKVTELEQQNSQQVQKVTQLEQQNSQQSQKVTELEQQNSQQAQKILELENKNSAMAQENSQLKQKNSEQKKKNSELSKKIAEQEQKNSQLEKENSQLKQNNSEQEQKIADRDQKISELEQKIAELEKKNSGLEEQEQLGVTPKNGCQEVEKLQPMDLKSESYFGEEVAISGEWAIAGSRKADGVGVQDAGIAYIFQLQDRKWQQKQLLQPIDLGVGDQFGCAVAIRGEWAIVGAHKADASGIQDAGSAYVFRLENGVWQQKQKLQATGLGVNSNFGKGIAISGEWAMIGASHSQAFDVANAGAAYVFRLENGVWRQKQRLQPVDLGINQCFGHSIAISGEYAFIGGGDRYASAGIKRPGGVYIYRLENNVWQQVQKLPSPQPDDNDLFGYSVAVSGKYAFVGAVNTIVSHISSAGTVYAYQLENGVWQLKQKLQPNSPDYCSFFGASVFMSGEVAIVGSTRADSINFKDTGAAYLFHLENGVWQQKQKLQPSDLHYESYFGFCTAIDREWIFVTASWADTSNFRRVGATYIFQVQ</sequence>
<dbReference type="Gene3D" id="2.130.10.130">
    <property type="entry name" value="Integrin alpha, N-terminal"/>
    <property type="match status" value="2"/>
</dbReference>
<feature type="region of interest" description="Disordered" evidence="3">
    <location>
        <begin position="1281"/>
        <end position="1300"/>
    </location>
</feature>
<feature type="compositionally biased region" description="Basic and acidic residues" evidence="3">
    <location>
        <begin position="1400"/>
        <end position="1430"/>
    </location>
</feature>
<gene>
    <name evidence="5" type="ORF">H6G03_33245</name>
</gene>
<dbReference type="InterPro" id="IPR011043">
    <property type="entry name" value="Gal_Oxase/kelch_b-propeller"/>
</dbReference>
<feature type="region of interest" description="Disordered" evidence="3">
    <location>
        <begin position="1390"/>
        <end position="1447"/>
    </location>
</feature>
<keyword evidence="1" id="KW-0732">Signal</keyword>
<dbReference type="InterPro" id="IPR013517">
    <property type="entry name" value="FG-GAP"/>
</dbReference>
<accession>A0A926ZKZ6</accession>
<keyword evidence="6" id="KW-1185">Reference proteome</keyword>
<dbReference type="Pfam" id="PF13385">
    <property type="entry name" value="Laminin_G_3"/>
    <property type="match status" value="5"/>
</dbReference>
<dbReference type="SMART" id="SM00560">
    <property type="entry name" value="LamGL"/>
    <property type="match status" value="3"/>
</dbReference>
<feature type="compositionally biased region" description="Polar residues" evidence="3">
    <location>
        <begin position="1307"/>
        <end position="1337"/>
    </location>
</feature>
<feature type="domain" description="LamG-like jellyroll fold" evidence="4">
    <location>
        <begin position="470"/>
        <end position="599"/>
    </location>
</feature>
<evidence type="ECO:0000313" key="6">
    <source>
        <dbReference type="Proteomes" id="UP000641646"/>
    </source>
</evidence>
<protein>
    <recommendedName>
        <fullName evidence="4">LamG-like jellyroll fold domain-containing protein</fullName>
    </recommendedName>
</protein>
<dbReference type="PANTHER" id="PTHR36220:SF1">
    <property type="entry name" value="GAMMA TUBULIN COMPLEX COMPONENT C-TERMINAL DOMAIN-CONTAINING PROTEIN"/>
    <property type="match status" value="1"/>
</dbReference>
<feature type="compositionally biased region" description="Polar residues" evidence="3">
    <location>
        <begin position="1216"/>
        <end position="1238"/>
    </location>
</feature>
<dbReference type="Gene3D" id="2.60.120.200">
    <property type="match status" value="5"/>
</dbReference>
<proteinExistence type="predicted"/>
<dbReference type="SUPFAM" id="SSF50965">
    <property type="entry name" value="Galactose oxidase, central domain"/>
    <property type="match status" value="1"/>
</dbReference>
<dbReference type="Pfam" id="PF14312">
    <property type="entry name" value="FG-GAP_2"/>
    <property type="match status" value="6"/>
</dbReference>
<keyword evidence="2" id="KW-1015">Disulfide bond</keyword>
<name>A0A926ZKZ6_9CYAN</name>
<reference evidence="5" key="2">
    <citation type="submission" date="2020-08" db="EMBL/GenBank/DDBJ databases">
        <authorList>
            <person name="Chen M."/>
            <person name="Teng W."/>
            <person name="Zhao L."/>
            <person name="Hu C."/>
            <person name="Zhou Y."/>
            <person name="Han B."/>
            <person name="Song L."/>
            <person name="Shu W."/>
        </authorList>
    </citation>
    <scope>NUCLEOTIDE SEQUENCE</scope>
    <source>
        <strain evidence="5">FACHB-1375</strain>
    </source>
</reference>
<feature type="region of interest" description="Disordered" evidence="3">
    <location>
        <begin position="1212"/>
        <end position="1238"/>
    </location>
</feature>
<feature type="region of interest" description="Disordered" evidence="3">
    <location>
        <begin position="1307"/>
        <end position="1345"/>
    </location>
</feature>
<dbReference type="InterPro" id="IPR028994">
    <property type="entry name" value="Integrin_alpha_N"/>
</dbReference>
<feature type="domain" description="LamG-like jellyroll fold" evidence="4">
    <location>
        <begin position="33"/>
        <end position="168"/>
    </location>
</feature>
<evidence type="ECO:0000259" key="4">
    <source>
        <dbReference type="SMART" id="SM00560"/>
    </source>
</evidence>
<dbReference type="Proteomes" id="UP000641646">
    <property type="component" value="Unassembled WGS sequence"/>
</dbReference>
<dbReference type="PANTHER" id="PTHR36220">
    <property type="entry name" value="UNNAMED PRODUCT"/>
    <property type="match status" value="1"/>
</dbReference>
<evidence type="ECO:0000256" key="1">
    <source>
        <dbReference type="ARBA" id="ARBA00022729"/>
    </source>
</evidence>
<dbReference type="SUPFAM" id="SSF49899">
    <property type="entry name" value="Concanavalin A-like lectins/glucanases"/>
    <property type="match status" value="5"/>
</dbReference>
<evidence type="ECO:0000256" key="3">
    <source>
        <dbReference type="SAM" id="MobiDB-lite"/>
    </source>
</evidence>